<gene>
    <name evidence="2" type="ORF">D6T69_00500</name>
</gene>
<dbReference type="AlphaFoldDB" id="A0A3S8R2N2"/>
<keyword evidence="3" id="KW-1185">Reference proteome</keyword>
<organism evidence="2 3">
    <name type="scientific">Tenacibaculum singaporense</name>
    <dbReference type="NCBI Taxonomy" id="2358479"/>
    <lineage>
        <taxon>Bacteria</taxon>
        <taxon>Pseudomonadati</taxon>
        <taxon>Bacteroidota</taxon>
        <taxon>Flavobacteriia</taxon>
        <taxon>Flavobacteriales</taxon>
        <taxon>Flavobacteriaceae</taxon>
        <taxon>Tenacibaculum</taxon>
    </lineage>
</organism>
<name>A0A3S8R2N2_9FLAO</name>
<dbReference type="RefSeq" id="WP_125065945.1">
    <property type="nucleotide sequence ID" value="NZ_CP032548.1"/>
</dbReference>
<evidence type="ECO:0000313" key="2">
    <source>
        <dbReference type="EMBL" id="AZJ34085.1"/>
    </source>
</evidence>
<feature type="domain" description="Lipid/polyisoprenoid-binding YceI-like" evidence="1">
    <location>
        <begin position="57"/>
        <end position="174"/>
    </location>
</feature>
<dbReference type="InterPro" id="IPR007372">
    <property type="entry name" value="Lipid/polyisoprenoid-bd_YceI"/>
</dbReference>
<accession>A0A3S8R2N2</accession>
<dbReference type="SUPFAM" id="SSF101874">
    <property type="entry name" value="YceI-like"/>
    <property type="match status" value="1"/>
</dbReference>
<dbReference type="EMBL" id="CP032548">
    <property type="protein sequence ID" value="AZJ34085.1"/>
    <property type="molecule type" value="Genomic_DNA"/>
</dbReference>
<dbReference type="Proteomes" id="UP000274593">
    <property type="component" value="Chromosome"/>
</dbReference>
<proteinExistence type="predicted"/>
<evidence type="ECO:0000313" key="3">
    <source>
        <dbReference type="Proteomes" id="UP000274593"/>
    </source>
</evidence>
<dbReference type="Gene3D" id="2.40.128.110">
    <property type="entry name" value="Lipid/polyisoprenoid-binding, YceI-like"/>
    <property type="match status" value="1"/>
</dbReference>
<evidence type="ECO:0000259" key="1">
    <source>
        <dbReference type="Pfam" id="PF04264"/>
    </source>
</evidence>
<sequence>MKSLLIILLFLSQNIFCQKYYTRTGNTEFKASVDTFEPVEAKNKSTSVILNTETGEIASLLLIKAFRFRLALMQEHFNENYMNSDKYPKATFKGKIHDFNIDEIVSEKEYKITGILNVRGIDKEIITTAKIIKTGNKIFLNSTFSVKPQDFKIKIPSIVRNKIAKSVIITINYELFEKK</sequence>
<reference evidence="2 3" key="1">
    <citation type="submission" date="2018-09" db="EMBL/GenBank/DDBJ databases">
        <title>Insights into the microbiota of Asian seabass (Lates calcarifer) with tenacibaculosis symptoms and description of sp. nov. Tenacibaculum singaporense.</title>
        <authorList>
            <person name="Miyake S."/>
            <person name="Soh M."/>
            <person name="Azman M.N."/>
            <person name="Ngoh S.Y."/>
            <person name="Orban L."/>
        </authorList>
    </citation>
    <scope>NUCLEOTIDE SEQUENCE [LARGE SCALE GENOMIC DNA]</scope>
    <source>
        <strain evidence="2 3">DSM 106434</strain>
    </source>
</reference>
<dbReference type="KEGG" id="tsig:D6T69_00500"/>
<protein>
    <submittedName>
        <fullName evidence="2">YceI family protein</fullName>
    </submittedName>
</protein>
<dbReference type="InterPro" id="IPR036761">
    <property type="entry name" value="TTHA0802/YceI-like_sf"/>
</dbReference>
<dbReference type="Pfam" id="PF04264">
    <property type="entry name" value="YceI"/>
    <property type="match status" value="1"/>
</dbReference>